<dbReference type="PANTHER" id="PTHR30250:SF26">
    <property type="entry name" value="PSMA PROTEIN"/>
    <property type="match status" value="1"/>
</dbReference>
<evidence type="ECO:0000256" key="3">
    <source>
        <dbReference type="ARBA" id="ARBA00022692"/>
    </source>
</evidence>
<keyword evidence="8" id="KW-1185">Reference proteome</keyword>
<gene>
    <name evidence="7" type="ORF">QJ522_07740</name>
</gene>
<dbReference type="Pfam" id="PF13440">
    <property type="entry name" value="Polysacc_synt_3"/>
    <property type="match status" value="1"/>
</dbReference>
<feature type="transmembrane region" description="Helical" evidence="6">
    <location>
        <begin position="413"/>
        <end position="433"/>
    </location>
</feature>
<feature type="transmembrane region" description="Helical" evidence="6">
    <location>
        <begin position="475"/>
        <end position="496"/>
    </location>
</feature>
<dbReference type="PANTHER" id="PTHR30250">
    <property type="entry name" value="PST FAMILY PREDICTED COLANIC ACID TRANSPORTER"/>
    <property type="match status" value="1"/>
</dbReference>
<evidence type="ECO:0000256" key="4">
    <source>
        <dbReference type="ARBA" id="ARBA00022989"/>
    </source>
</evidence>
<comment type="caution">
    <text evidence="7">The sequence shown here is derived from an EMBL/GenBank/DDBJ whole genome shotgun (WGS) entry which is preliminary data.</text>
</comment>
<comment type="subcellular location">
    <subcellularLocation>
        <location evidence="1">Cell membrane</location>
        <topology evidence="1">Multi-pass membrane protein</topology>
    </subcellularLocation>
</comment>
<feature type="transmembrane region" description="Helical" evidence="6">
    <location>
        <begin position="314"/>
        <end position="334"/>
    </location>
</feature>
<evidence type="ECO:0000313" key="8">
    <source>
        <dbReference type="Proteomes" id="UP001431776"/>
    </source>
</evidence>
<feature type="transmembrane region" description="Helical" evidence="6">
    <location>
        <begin position="124"/>
        <end position="141"/>
    </location>
</feature>
<keyword evidence="5 6" id="KW-0472">Membrane</keyword>
<evidence type="ECO:0000256" key="1">
    <source>
        <dbReference type="ARBA" id="ARBA00004651"/>
    </source>
</evidence>
<feature type="transmembrane region" description="Helical" evidence="6">
    <location>
        <begin position="238"/>
        <end position="259"/>
    </location>
</feature>
<keyword evidence="3 6" id="KW-0812">Transmembrane</keyword>
<accession>A0AAW6TTQ0</accession>
<dbReference type="InterPro" id="IPR050833">
    <property type="entry name" value="Poly_Biosynth_Transport"/>
</dbReference>
<feature type="transmembrane region" description="Helical" evidence="6">
    <location>
        <begin position="445"/>
        <end position="469"/>
    </location>
</feature>
<evidence type="ECO:0000256" key="5">
    <source>
        <dbReference type="ARBA" id="ARBA00023136"/>
    </source>
</evidence>
<feature type="transmembrane region" description="Helical" evidence="6">
    <location>
        <begin position="383"/>
        <end position="407"/>
    </location>
</feature>
<dbReference type="AlphaFoldDB" id="A0AAW6TTQ0"/>
<feature type="transmembrane region" description="Helical" evidence="6">
    <location>
        <begin position="354"/>
        <end position="376"/>
    </location>
</feature>
<dbReference type="GO" id="GO:0005886">
    <property type="term" value="C:plasma membrane"/>
    <property type="evidence" value="ECO:0007669"/>
    <property type="project" value="UniProtKB-SubCell"/>
</dbReference>
<dbReference type="EMBL" id="JASCXX010000007">
    <property type="protein sequence ID" value="MDI6448935.1"/>
    <property type="molecule type" value="Genomic_DNA"/>
</dbReference>
<feature type="transmembrane region" description="Helical" evidence="6">
    <location>
        <begin position="12"/>
        <end position="37"/>
    </location>
</feature>
<evidence type="ECO:0000313" key="7">
    <source>
        <dbReference type="EMBL" id="MDI6448935.1"/>
    </source>
</evidence>
<dbReference type="RefSeq" id="WP_349244345.1">
    <property type="nucleotide sequence ID" value="NZ_JASCXX010000007.1"/>
</dbReference>
<reference evidence="7" key="1">
    <citation type="submission" date="2023-05" db="EMBL/GenBank/DDBJ databases">
        <title>Anaerotaeda fermentans gen. nov., sp. nov., a novel anaerobic planctomycete of the new family within the order Sedimentisphaerales isolated from Taman Peninsula, Russia.</title>
        <authorList>
            <person name="Khomyakova M.A."/>
            <person name="Merkel A.Y."/>
            <person name="Slobodkin A.I."/>
        </authorList>
    </citation>
    <scope>NUCLEOTIDE SEQUENCE</scope>
    <source>
        <strain evidence="7">M17dextr</strain>
    </source>
</reference>
<protein>
    <submittedName>
        <fullName evidence="7">Oligosaccharide flippase family protein</fullName>
    </submittedName>
</protein>
<feature type="transmembrane region" description="Helical" evidence="6">
    <location>
        <begin position="93"/>
        <end position="112"/>
    </location>
</feature>
<keyword evidence="4 6" id="KW-1133">Transmembrane helix</keyword>
<name>A0AAW6TTQ0_9BACT</name>
<sequence>MMQPITTSKRLIHNTLFNILTLVSNALIGFFLIRFFLGQLGEARYGVWVLVGSLYRYRGMLSLGLNGAINRQIPVCLAKGDEQGVAKVISTSLFFYSALGFVLVLLSVLLYAKIGDWFAIEPDQIAVAGKLVLIVGLTFAVSSPLQPTTAVLSGLQRYDVINVATLAVLVVRTVLLIVLLLRGYGLLTMGLVFGTSEIVTRLVQQIFIRRLLPRVSLSRQNIDPVLLKEMLFYGTNTFLYSMGGLIVCKAGDLIAGIFLDTSAVSRFSVASAGVLLLSQLLQAFTAAIKPAVSDLDTRAEHATVKEIAFLTQKYSLLVLVPAGTFLIVMGREFLRIWVGEKFSDPTVIDSLATVLALLTVGHCLMLAQHSNFLVLIGRGEHGVFGALAAVTAILCVGGSIVAVRSLGWGLEGIAWSNLVPMAVISGIIVPIYFNRRMGVSTRESLACVWWPALRGSLPAVAMMVGWKVLCPPASWLGLLGVILASGMLTCLCGWLFSVQPAERRRLLAVLQRGPTEPLPGNDA</sequence>
<keyword evidence="2" id="KW-1003">Cell membrane</keyword>
<feature type="transmembrane region" description="Helical" evidence="6">
    <location>
        <begin position="161"/>
        <end position="181"/>
    </location>
</feature>
<proteinExistence type="predicted"/>
<organism evidence="7 8">
    <name type="scientific">Anaerobaca lacustris</name>
    <dbReference type="NCBI Taxonomy" id="3044600"/>
    <lineage>
        <taxon>Bacteria</taxon>
        <taxon>Pseudomonadati</taxon>
        <taxon>Planctomycetota</taxon>
        <taxon>Phycisphaerae</taxon>
        <taxon>Sedimentisphaerales</taxon>
        <taxon>Anaerobacaceae</taxon>
        <taxon>Anaerobaca</taxon>
    </lineage>
</organism>
<dbReference type="Proteomes" id="UP001431776">
    <property type="component" value="Unassembled WGS sequence"/>
</dbReference>
<evidence type="ECO:0000256" key="6">
    <source>
        <dbReference type="SAM" id="Phobius"/>
    </source>
</evidence>
<evidence type="ECO:0000256" key="2">
    <source>
        <dbReference type="ARBA" id="ARBA00022475"/>
    </source>
</evidence>